<dbReference type="AlphaFoldDB" id="A0A059C676"/>
<proteinExistence type="predicted"/>
<name>A0A059C676_EUCGR</name>
<feature type="region of interest" description="Disordered" evidence="1">
    <location>
        <begin position="72"/>
        <end position="122"/>
    </location>
</feature>
<sequence>MAGKAGEMAGNTRQSYSFQTAIFTSSGYGPLVLPPDRNSSRPAVKSPETSDAATVATSVSSLVLFSRVSLSGRHVAPPPGGVPERPLELTFRRGARPPSKATSSGSSATRFRTSSNARLLPS</sequence>
<reference evidence="2" key="1">
    <citation type="submission" date="2013-07" db="EMBL/GenBank/DDBJ databases">
        <title>The genome of Eucalyptus grandis.</title>
        <authorList>
            <person name="Schmutz J."/>
            <person name="Hayes R."/>
            <person name="Myburg A."/>
            <person name="Tuskan G."/>
            <person name="Grattapaglia D."/>
            <person name="Rokhsar D.S."/>
        </authorList>
    </citation>
    <scope>NUCLEOTIDE SEQUENCE</scope>
    <source>
        <tissue evidence="2">Leaf extractions</tissue>
    </source>
</reference>
<gene>
    <name evidence="2" type="ORF">EUGRSUZ_E02457</name>
</gene>
<dbReference type="Gramene" id="KCW73862">
    <property type="protein sequence ID" value="KCW73862"/>
    <property type="gene ID" value="EUGRSUZ_E02457"/>
</dbReference>
<protein>
    <submittedName>
        <fullName evidence="2">Uncharacterized protein</fullName>
    </submittedName>
</protein>
<feature type="compositionally biased region" description="Polar residues" evidence="1">
    <location>
        <begin position="100"/>
        <end position="122"/>
    </location>
</feature>
<evidence type="ECO:0000313" key="2">
    <source>
        <dbReference type="EMBL" id="KCW73862.1"/>
    </source>
</evidence>
<feature type="region of interest" description="Disordered" evidence="1">
    <location>
        <begin position="33"/>
        <end position="52"/>
    </location>
</feature>
<dbReference type="InParanoid" id="A0A059C676"/>
<evidence type="ECO:0000256" key="1">
    <source>
        <dbReference type="SAM" id="MobiDB-lite"/>
    </source>
</evidence>
<dbReference type="EMBL" id="KK198757">
    <property type="protein sequence ID" value="KCW73862.1"/>
    <property type="molecule type" value="Genomic_DNA"/>
</dbReference>
<accession>A0A059C676</accession>
<organism evidence="2">
    <name type="scientific">Eucalyptus grandis</name>
    <name type="common">Flooded gum</name>
    <dbReference type="NCBI Taxonomy" id="71139"/>
    <lineage>
        <taxon>Eukaryota</taxon>
        <taxon>Viridiplantae</taxon>
        <taxon>Streptophyta</taxon>
        <taxon>Embryophyta</taxon>
        <taxon>Tracheophyta</taxon>
        <taxon>Spermatophyta</taxon>
        <taxon>Magnoliopsida</taxon>
        <taxon>eudicotyledons</taxon>
        <taxon>Gunneridae</taxon>
        <taxon>Pentapetalae</taxon>
        <taxon>rosids</taxon>
        <taxon>malvids</taxon>
        <taxon>Myrtales</taxon>
        <taxon>Myrtaceae</taxon>
        <taxon>Myrtoideae</taxon>
        <taxon>Eucalypteae</taxon>
        <taxon>Eucalyptus</taxon>
    </lineage>
</organism>